<feature type="compositionally biased region" description="Low complexity" evidence="1">
    <location>
        <begin position="188"/>
        <end position="202"/>
    </location>
</feature>
<dbReference type="OrthoDB" id="5377213at2759"/>
<feature type="compositionally biased region" description="Low complexity" evidence="1">
    <location>
        <begin position="126"/>
        <end position="140"/>
    </location>
</feature>
<gene>
    <name evidence="2" type="ORF">EPUL_006853</name>
</gene>
<feature type="region of interest" description="Disordered" evidence="1">
    <location>
        <begin position="118"/>
        <end position="152"/>
    </location>
</feature>
<proteinExistence type="predicted"/>
<name>A0A2S4PM98_9PEZI</name>
<accession>A0A2S4PM98</accession>
<feature type="region of interest" description="Disordered" evidence="1">
    <location>
        <begin position="176"/>
        <end position="202"/>
    </location>
</feature>
<feature type="compositionally biased region" description="Polar residues" evidence="1">
    <location>
        <begin position="176"/>
        <end position="186"/>
    </location>
</feature>
<reference evidence="2 3" key="1">
    <citation type="submission" date="2017-10" db="EMBL/GenBank/DDBJ databases">
        <title>Development of genomic resources for the powdery mildew, Erysiphe pulchra.</title>
        <authorList>
            <person name="Wadl P.A."/>
            <person name="Mack B.M."/>
            <person name="Moore G."/>
            <person name="Beltz S.B."/>
        </authorList>
    </citation>
    <scope>NUCLEOTIDE SEQUENCE [LARGE SCALE GENOMIC DNA]</scope>
    <source>
        <strain evidence="2">Cflorida</strain>
    </source>
</reference>
<protein>
    <submittedName>
        <fullName evidence="2">Uncharacterized protein</fullName>
    </submittedName>
</protein>
<dbReference type="Proteomes" id="UP000237438">
    <property type="component" value="Unassembled WGS sequence"/>
</dbReference>
<evidence type="ECO:0000256" key="1">
    <source>
        <dbReference type="SAM" id="MobiDB-lite"/>
    </source>
</evidence>
<dbReference type="AlphaFoldDB" id="A0A2S4PM98"/>
<feature type="compositionally biased region" description="Polar residues" evidence="1">
    <location>
        <begin position="281"/>
        <end position="298"/>
    </location>
</feature>
<organism evidence="2 3">
    <name type="scientific">Erysiphe pulchra</name>
    <dbReference type="NCBI Taxonomy" id="225359"/>
    <lineage>
        <taxon>Eukaryota</taxon>
        <taxon>Fungi</taxon>
        <taxon>Dikarya</taxon>
        <taxon>Ascomycota</taxon>
        <taxon>Pezizomycotina</taxon>
        <taxon>Leotiomycetes</taxon>
        <taxon>Erysiphales</taxon>
        <taxon>Erysiphaceae</taxon>
        <taxon>Erysiphe</taxon>
    </lineage>
</organism>
<feature type="region of interest" description="Disordered" evidence="1">
    <location>
        <begin position="256"/>
        <end position="316"/>
    </location>
</feature>
<feature type="non-terminal residue" evidence="2">
    <location>
        <position position="349"/>
    </location>
</feature>
<evidence type="ECO:0000313" key="3">
    <source>
        <dbReference type="Proteomes" id="UP000237438"/>
    </source>
</evidence>
<evidence type="ECO:0000313" key="2">
    <source>
        <dbReference type="EMBL" id="POS83166.1"/>
    </source>
</evidence>
<feature type="compositionally biased region" description="Basic and acidic residues" evidence="1">
    <location>
        <begin position="303"/>
        <end position="315"/>
    </location>
</feature>
<dbReference type="EMBL" id="PEDP01001833">
    <property type="protein sequence ID" value="POS83166.1"/>
    <property type="molecule type" value="Genomic_DNA"/>
</dbReference>
<keyword evidence="3" id="KW-1185">Reference proteome</keyword>
<comment type="caution">
    <text evidence="2">The sequence shown here is derived from an EMBL/GenBank/DDBJ whole genome shotgun (WGS) entry which is preliminary data.</text>
</comment>
<sequence length="349" mass="39493">MRVNPILKKWTQNDQNTLDLDNPNEIRNMLFEYDFGTASRNSNEVENPLINTKGVHNRSASGASQYSVATAASGHRTGSFVHPFQQTPRPFTPTFTTAVATASSQDLLRNNDISSRWIDEEVEPQNNNYYSSTSNSSSYHSPPPTQSSPSSYIPQALYSNKISSSRLALVSSYPNFSSQNNSTHEFPSSRTSIPHSSSSISIEKGFRLRSRSEVISRGRAKSVQEARRRFIEKERLQEEKAAREEIKQLEKRQQKEAIRIERSNRQSSASLSSRSKRSKSDATSYETGESLSTRSTAIGSDDPFLKSEEIPEQKRSSFPAKQKLFSACAMFLMWFRMRLMHLGSRICYK</sequence>